<sequence>MMKHERITVWQDDIVLPLDLLKGARDVLARAADRLEALAKDDQDWEVLRELDEQQFMLGKRCDEREAAQ</sequence>
<protein>
    <submittedName>
        <fullName evidence="1">Uncharacterized protein</fullName>
    </submittedName>
</protein>
<accession>A0A060QKN6</accession>
<dbReference type="Proteomes" id="UP000027583">
    <property type="component" value="Unassembled WGS sequence"/>
</dbReference>
<reference evidence="1 2" key="1">
    <citation type="journal article" date="2014" name="Genome Biol. Evol.">
        <title>Acetic acid bacteria genomes reveal functional traits for adaptation to life in insect guts.</title>
        <authorList>
            <person name="Chouaia B."/>
            <person name="Gaiarsa S."/>
            <person name="Crotti E."/>
            <person name="Comandatore F."/>
            <person name="Degli Esposti M."/>
            <person name="Ricci I."/>
            <person name="Alma A."/>
            <person name="Favia G."/>
            <person name="Bandi C."/>
            <person name="Daffonchio D."/>
        </authorList>
    </citation>
    <scope>NUCLEOTIDE SEQUENCE [LARGE SCALE GENOMIC DNA]</scope>
    <source>
        <strain evidence="1 2">SF2.1</strain>
    </source>
</reference>
<gene>
    <name evidence="1" type="ORF">ASAP_1552</name>
</gene>
<reference evidence="1 2" key="2">
    <citation type="journal article" date="2014" name="PLoS ONE">
        <title>Evolution of mitochondria reconstructed from the energy metabolism of living bacteria.</title>
        <authorList>
            <person name="Degli Esposti M."/>
            <person name="Chouaia B."/>
            <person name="Comandatore F."/>
            <person name="Crotti E."/>
            <person name="Sassera D."/>
            <person name="Lievens P.M."/>
            <person name="Daffonchio D."/>
            <person name="Bandi C."/>
        </authorList>
    </citation>
    <scope>NUCLEOTIDE SEQUENCE [LARGE SCALE GENOMIC DNA]</scope>
    <source>
        <strain evidence="1 2">SF2.1</strain>
    </source>
</reference>
<evidence type="ECO:0000313" key="1">
    <source>
        <dbReference type="EMBL" id="CDG39597.1"/>
    </source>
</evidence>
<dbReference type="EMBL" id="CBLX010000009">
    <property type="protein sequence ID" value="CDG39597.1"/>
    <property type="molecule type" value="Genomic_DNA"/>
</dbReference>
<name>A0A060QKN6_9PROT</name>
<comment type="caution">
    <text evidence="1">The sequence shown here is derived from an EMBL/GenBank/DDBJ whole genome shotgun (WGS) entry which is preliminary data.</text>
</comment>
<evidence type="ECO:0000313" key="2">
    <source>
        <dbReference type="Proteomes" id="UP000027583"/>
    </source>
</evidence>
<dbReference type="AlphaFoldDB" id="A0A060QKN6"/>
<organism evidence="1 2">
    <name type="scientific">Asaia bogorensis</name>
    <dbReference type="NCBI Taxonomy" id="91915"/>
    <lineage>
        <taxon>Bacteria</taxon>
        <taxon>Pseudomonadati</taxon>
        <taxon>Pseudomonadota</taxon>
        <taxon>Alphaproteobacteria</taxon>
        <taxon>Acetobacterales</taxon>
        <taxon>Acetobacteraceae</taxon>
        <taxon>Asaia</taxon>
    </lineage>
</organism>
<proteinExistence type="predicted"/>